<comment type="caution">
    <text evidence="1">The sequence shown here is derived from an EMBL/GenBank/DDBJ whole genome shotgun (WGS) entry which is preliminary data.</text>
</comment>
<dbReference type="GeneID" id="92085710"/>
<name>A0ABR1WSZ7_9PEZI</name>
<sequence length="197" mass="22527">MSPINWSASPVEMEAAYKAFAGRRAAEVELFKNQPKPTQADLERANLVISSADEECIFIIYHTAKDAQATEEKQEGRAISGLKALWRDFRLARAARREFKGREGADEPSNSRFITLKREEGSLARERLCHFVETSSYPSMRRMPLENGKVMLRSELPASTPAYKMLLVIMMCHPGPCRDAVVLDTGLQRWWRWEYSN</sequence>
<accession>A0ABR1WSZ7</accession>
<reference evidence="1 2" key="1">
    <citation type="submission" date="2023-01" db="EMBL/GenBank/DDBJ databases">
        <title>Analysis of 21 Apiospora genomes using comparative genomics revels a genus with tremendous synthesis potential of carbohydrate active enzymes and secondary metabolites.</title>
        <authorList>
            <person name="Sorensen T."/>
        </authorList>
    </citation>
    <scope>NUCLEOTIDE SEQUENCE [LARGE SCALE GENOMIC DNA]</scope>
    <source>
        <strain evidence="1 2">CBS 135458</strain>
    </source>
</reference>
<dbReference type="RefSeq" id="XP_066720788.1">
    <property type="nucleotide sequence ID" value="XM_066852647.1"/>
</dbReference>
<keyword evidence="2" id="KW-1185">Reference proteome</keyword>
<proteinExistence type="predicted"/>
<dbReference type="Proteomes" id="UP001480595">
    <property type="component" value="Unassembled WGS sequence"/>
</dbReference>
<evidence type="ECO:0000313" key="1">
    <source>
        <dbReference type="EMBL" id="KAK8086264.1"/>
    </source>
</evidence>
<gene>
    <name evidence="1" type="ORF">PG994_001238</name>
</gene>
<protein>
    <submittedName>
        <fullName evidence="1">Uncharacterized protein</fullName>
    </submittedName>
</protein>
<organism evidence="1 2">
    <name type="scientific">Apiospora phragmitis</name>
    <dbReference type="NCBI Taxonomy" id="2905665"/>
    <lineage>
        <taxon>Eukaryota</taxon>
        <taxon>Fungi</taxon>
        <taxon>Dikarya</taxon>
        <taxon>Ascomycota</taxon>
        <taxon>Pezizomycotina</taxon>
        <taxon>Sordariomycetes</taxon>
        <taxon>Xylariomycetidae</taxon>
        <taxon>Amphisphaeriales</taxon>
        <taxon>Apiosporaceae</taxon>
        <taxon>Apiospora</taxon>
    </lineage>
</organism>
<evidence type="ECO:0000313" key="2">
    <source>
        <dbReference type="Proteomes" id="UP001480595"/>
    </source>
</evidence>
<dbReference type="EMBL" id="JAQQWL010000002">
    <property type="protein sequence ID" value="KAK8086264.1"/>
    <property type="molecule type" value="Genomic_DNA"/>
</dbReference>